<keyword evidence="5" id="KW-0805">Transcription regulation</keyword>
<dbReference type="Pfam" id="PF13520">
    <property type="entry name" value="AA_permease_2"/>
    <property type="match status" value="1"/>
</dbReference>
<evidence type="ECO:0000313" key="12">
    <source>
        <dbReference type="EMBL" id="ETI23013.1"/>
    </source>
</evidence>
<evidence type="ECO:0000313" key="13">
    <source>
        <dbReference type="Proteomes" id="UP000030678"/>
    </source>
</evidence>
<comment type="subcellular location">
    <subcellularLocation>
        <location evidence="1">Membrane</location>
        <topology evidence="1">Multi-pass membrane protein</topology>
    </subcellularLocation>
</comment>
<reference evidence="12 13" key="1">
    <citation type="submission" date="2013-03" db="EMBL/GenBank/DDBJ databases">
        <title>The Genome Sequence of Cladophialophora carrionii CBS 160.54.</title>
        <authorList>
            <consortium name="The Broad Institute Genomics Platform"/>
            <person name="Cuomo C."/>
            <person name="de Hoog S."/>
            <person name="Gorbushina A."/>
            <person name="Walker B."/>
            <person name="Young S.K."/>
            <person name="Zeng Q."/>
            <person name="Gargeya S."/>
            <person name="Fitzgerald M."/>
            <person name="Haas B."/>
            <person name="Abouelleil A."/>
            <person name="Allen A.W."/>
            <person name="Alvarado L."/>
            <person name="Arachchi H.M."/>
            <person name="Berlin A.M."/>
            <person name="Chapman S.B."/>
            <person name="Gainer-Dewar J."/>
            <person name="Goldberg J."/>
            <person name="Griggs A."/>
            <person name="Gujja S."/>
            <person name="Hansen M."/>
            <person name="Howarth C."/>
            <person name="Imamovic A."/>
            <person name="Ireland A."/>
            <person name="Larimer J."/>
            <person name="McCowan C."/>
            <person name="Murphy C."/>
            <person name="Pearson M."/>
            <person name="Poon T.W."/>
            <person name="Priest M."/>
            <person name="Roberts A."/>
            <person name="Saif S."/>
            <person name="Shea T."/>
            <person name="Sisk P."/>
            <person name="Sykes S."/>
            <person name="Wortman J."/>
            <person name="Nusbaum C."/>
            <person name="Birren B."/>
        </authorList>
    </citation>
    <scope>NUCLEOTIDE SEQUENCE [LARGE SCALE GENOMIC DNA]</scope>
    <source>
        <strain evidence="12 13">CBS 160.54</strain>
    </source>
</reference>
<dbReference type="VEuPathDB" id="FungiDB:G647_04809"/>
<dbReference type="AlphaFoldDB" id="V9D9P0"/>
<dbReference type="GO" id="GO:0008270">
    <property type="term" value="F:zinc ion binding"/>
    <property type="evidence" value="ECO:0007669"/>
    <property type="project" value="InterPro"/>
</dbReference>
<dbReference type="GO" id="GO:0000981">
    <property type="term" value="F:DNA-binding transcription factor activity, RNA polymerase II-specific"/>
    <property type="evidence" value="ECO:0007669"/>
    <property type="project" value="InterPro"/>
</dbReference>
<gene>
    <name evidence="12" type="ORF">G647_04809</name>
</gene>
<dbReference type="HOGENOM" id="CLU_585262_0_0_1"/>
<evidence type="ECO:0000256" key="8">
    <source>
        <dbReference type="ARBA" id="ARBA00023242"/>
    </source>
</evidence>
<accession>V9D9P0</accession>
<dbReference type="Proteomes" id="UP000030678">
    <property type="component" value="Unassembled WGS sequence"/>
</dbReference>
<dbReference type="OrthoDB" id="4835445at2759"/>
<dbReference type="GO" id="GO:0016020">
    <property type="term" value="C:membrane"/>
    <property type="evidence" value="ECO:0007669"/>
    <property type="project" value="UniProtKB-SubCell"/>
</dbReference>
<dbReference type="InterPro" id="IPR002293">
    <property type="entry name" value="AA/rel_permease1"/>
</dbReference>
<evidence type="ECO:0000256" key="7">
    <source>
        <dbReference type="ARBA" id="ARBA00023163"/>
    </source>
</evidence>
<feature type="transmembrane region" description="Helical" evidence="10">
    <location>
        <begin position="106"/>
        <end position="127"/>
    </location>
</feature>
<evidence type="ECO:0000256" key="6">
    <source>
        <dbReference type="ARBA" id="ARBA00023136"/>
    </source>
</evidence>
<dbReference type="GeneID" id="19983302"/>
<evidence type="ECO:0000259" key="11">
    <source>
        <dbReference type="Pfam" id="PF00172"/>
    </source>
</evidence>
<dbReference type="PANTHER" id="PTHR45649:SF5">
    <property type="entry name" value="GABA TRANSPORTER (EUROFUNG)-RELATED"/>
    <property type="match status" value="1"/>
</dbReference>
<proteinExistence type="predicted"/>
<evidence type="ECO:0000256" key="9">
    <source>
        <dbReference type="SAM" id="MobiDB-lite"/>
    </source>
</evidence>
<dbReference type="Pfam" id="PF11951">
    <property type="entry name" value="Fungal_trans_2"/>
    <property type="match status" value="1"/>
</dbReference>
<keyword evidence="7" id="KW-0804">Transcription</keyword>
<dbReference type="CDD" id="cd00067">
    <property type="entry name" value="GAL4"/>
    <property type="match status" value="1"/>
</dbReference>
<keyword evidence="6 10" id="KW-0472">Membrane</keyword>
<keyword evidence="8" id="KW-0539">Nucleus</keyword>
<dbReference type="InterPro" id="IPR001138">
    <property type="entry name" value="Zn2Cys6_DnaBD"/>
</dbReference>
<evidence type="ECO:0000256" key="3">
    <source>
        <dbReference type="ARBA" id="ARBA00022692"/>
    </source>
</evidence>
<name>V9D9P0_9EURO</name>
<dbReference type="RefSeq" id="XP_008727368.1">
    <property type="nucleotide sequence ID" value="XM_008729146.1"/>
</dbReference>
<dbReference type="GO" id="GO:0022857">
    <property type="term" value="F:transmembrane transporter activity"/>
    <property type="evidence" value="ECO:0007669"/>
    <property type="project" value="InterPro"/>
</dbReference>
<evidence type="ECO:0000256" key="2">
    <source>
        <dbReference type="ARBA" id="ARBA00022448"/>
    </source>
</evidence>
<keyword evidence="3 10" id="KW-0812">Transmembrane</keyword>
<feature type="domain" description="Zn(2)-C6 fungal-type" evidence="11">
    <location>
        <begin position="154"/>
        <end position="182"/>
    </location>
</feature>
<organism evidence="12 13">
    <name type="scientific">Cladophialophora carrionii CBS 160.54</name>
    <dbReference type="NCBI Taxonomy" id="1279043"/>
    <lineage>
        <taxon>Eukaryota</taxon>
        <taxon>Fungi</taxon>
        <taxon>Dikarya</taxon>
        <taxon>Ascomycota</taxon>
        <taxon>Pezizomycotina</taxon>
        <taxon>Eurotiomycetes</taxon>
        <taxon>Chaetothyriomycetidae</taxon>
        <taxon>Chaetothyriales</taxon>
        <taxon>Herpotrichiellaceae</taxon>
        <taxon>Cladophialophora</taxon>
    </lineage>
</organism>
<dbReference type="EMBL" id="KB822705">
    <property type="protein sequence ID" value="ETI23013.1"/>
    <property type="molecule type" value="Genomic_DNA"/>
</dbReference>
<protein>
    <recommendedName>
        <fullName evidence="11">Zn(2)-C6 fungal-type domain-containing protein</fullName>
    </recommendedName>
</protein>
<feature type="region of interest" description="Disordered" evidence="9">
    <location>
        <begin position="187"/>
        <end position="224"/>
    </location>
</feature>
<evidence type="ECO:0000256" key="10">
    <source>
        <dbReference type="SAM" id="Phobius"/>
    </source>
</evidence>
<dbReference type="Pfam" id="PF00172">
    <property type="entry name" value="Zn_clus"/>
    <property type="match status" value="1"/>
</dbReference>
<dbReference type="PANTHER" id="PTHR45649">
    <property type="entry name" value="AMINO-ACID PERMEASE BAT1"/>
    <property type="match status" value="1"/>
</dbReference>
<keyword evidence="2" id="KW-0813">Transport</keyword>
<dbReference type="Gene3D" id="1.20.1740.10">
    <property type="entry name" value="Amino acid/polyamine transporter I"/>
    <property type="match status" value="1"/>
</dbReference>
<evidence type="ECO:0000256" key="1">
    <source>
        <dbReference type="ARBA" id="ARBA00004141"/>
    </source>
</evidence>
<sequence>MAAGLISGGPVALVYGFILAYSGTIAMALSLSEAASMIPSAGGQYHYVAELSPSSIARPLSWAAGWVTMFGWQSVAASAPFLAGTMIQGLIVLNEPSYIYKRWHGTLLYWAVLVLSLAVNVLGIRILPHVENASMHTTLSNTFRLGFLLTTSPVKCDETKPSCRQCALKSLECPGYAPRWKWSTKHERRSGLQIRRAPVSKKARAKPSASGSEDITPEVDQQESVGTDWVDHLQHVESITEDLDTGDAVVGAEAERALLNEDWDNVTFQASTSRSHCITTPGQPCFALAQWSWQPSDTILSNVQVQVDFFSQQVCKALTAIDSMNNPFRRVALSRTKDSLLFFSLCRYLTAAFLNSSASDATSASVVQNAQTETLQRLHSAVAQLDMLTRTKVEDILMAIIMFGLRIYEARRTLLKRLQSIREILPYSLLELVQELVLKTWDAGDKDNPEVFWIDVMIENESKFLLV</sequence>
<dbReference type="InterPro" id="IPR021858">
    <property type="entry name" value="Fun_TF"/>
</dbReference>
<evidence type="ECO:0000256" key="5">
    <source>
        <dbReference type="ARBA" id="ARBA00023015"/>
    </source>
</evidence>
<keyword evidence="4 10" id="KW-1133">Transmembrane helix</keyword>
<evidence type="ECO:0000256" key="4">
    <source>
        <dbReference type="ARBA" id="ARBA00022989"/>
    </source>
</evidence>
<feature type="transmembrane region" description="Helical" evidence="10">
    <location>
        <begin position="12"/>
        <end position="31"/>
    </location>
</feature>
<feature type="transmembrane region" description="Helical" evidence="10">
    <location>
        <begin position="70"/>
        <end position="94"/>
    </location>
</feature>